<keyword evidence="12" id="KW-1185">Reference proteome</keyword>
<dbReference type="GO" id="GO:0051123">
    <property type="term" value="P:RNA polymerase II preinitiation complex assembly"/>
    <property type="evidence" value="ECO:0007669"/>
    <property type="project" value="TreeGrafter"/>
</dbReference>
<feature type="region of interest" description="Disordered" evidence="9">
    <location>
        <begin position="276"/>
        <end position="354"/>
    </location>
</feature>
<dbReference type="InterPro" id="IPR003228">
    <property type="entry name" value="TFIID_TAF12_dom"/>
</dbReference>
<dbReference type="Gene3D" id="1.10.20.10">
    <property type="entry name" value="Histone, subunit A"/>
    <property type="match status" value="1"/>
</dbReference>
<dbReference type="Proteomes" id="UP000094236">
    <property type="component" value="Unassembled WGS sequence"/>
</dbReference>
<feature type="compositionally biased region" description="Polar residues" evidence="9">
    <location>
        <begin position="296"/>
        <end position="318"/>
    </location>
</feature>
<gene>
    <name evidence="11" type="ORF">PACTADRAFT_55441</name>
</gene>
<dbReference type="InterPro" id="IPR009072">
    <property type="entry name" value="Histone-fold"/>
</dbReference>
<feature type="coiled-coil region" evidence="8">
    <location>
        <begin position="212"/>
        <end position="263"/>
    </location>
</feature>
<protein>
    <recommendedName>
        <fullName evidence="6">TBP-associated factor 12</fullName>
    </recommendedName>
    <alternativeName>
        <fullName evidence="7">Transcription initiation factor TFIID subunit 12</fullName>
    </alternativeName>
</protein>
<feature type="compositionally biased region" description="Low complexity" evidence="9">
    <location>
        <begin position="163"/>
        <end position="205"/>
    </location>
</feature>
<comment type="subcellular location">
    <subcellularLocation>
        <location evidence="1">Nucleus</location>
    </subcellularLocation>
</comment>
<dbReference type="FunFam" id="1.10.20.10:FF:000011">
    <property type="entry name" value="Transcription initiation factor TFIID subunit 12"/>
    <property type="match status" value="1"/>
</dbReference>
<evidence type="ECO:0000259" key="10">
    <source>
        <dbReference type="Pfam" id="PF03847"/>
    </source>
</evidence>
<dbReference type="GO" id="GO:0046982">
    <property type="term" value="F:protein heterodimerization activity"/>
    <property type="evidence" value="ECO:0007669"/>
    <property type="project" value="InterPro"/>
</dbReference>
<organism evidence="11 12">
    <name type="scientific">Pachysolen tannophilus NRRL Y-2460</name>
    <dbReference type="NCBI Taxonomy" id="669874"/>
    <lineage>
        <taxon>Eukaryota</taxon>
        <taxon>Fungi</taxon>
        <taxon>Dikarya</taxon>
        <taxon>Ascomycota</taxon>
        <taxon>Saccharomycotina</taxon>
        <taxon>Pichiomycetes</taxon>
        <taxon>Pachysolenaceae</taxon>
        <taxon>Pachysolen</taxon>
    </lineage>
</organism>
<evidence type="ECO:0000256" key="9">
    <source>
        <dbReference type="SAM" id="MobiDB-lite"/>
    </source>
</evidence>
<feature type="region of interest" description="Disordered" evidence="9">
    <location>
        <begin position="1"/>
        <end position="21"/>
    </location>
</feature>
<evidence type="ECO:0000256" key="5">
    <source>
        <dbReference type="ARBA" id="ARBA00023242"/>
    </source>
</evidence>
<proteinExistence type="inferred from homology"/>
<feature type="compositionally biased region" description="Low complexity" evidence="9">
    <location>
        <begin position="129"/>
        <end position="148"/>
    </location>
</feature>
<dbReference type="PANTHER" id="PTHR12264">
    <property type="entry name" value="TRANSCRIPTION INITIATION FACTOR TFIID SUBUNIT 12"/>
    <property type="match status" value="1"/>
</dbReference>
<feature type="compositionally biased region" description="Low complexity" evidence="9">
    <location>
        <begin position="276"/>
        <end position="294"/>
    </location>
</feature>
<dbReference type="Pfam" id="PF03847">
    <property type="entry name" value="TFIID_20kDa"/>
    <property type="match status" value="1"/>
</dbReference>
<evidence type="ECO:0000256" key="6">
    <source>
        <dbReference type="ARBA" id="ARBA00075089"/>
    </source>
</evidence>
<feature type="compositionally biased region" description="Low complexity" evidence="9">
    <location>
        <begin position="395"/>
        <end position="428"/>
    </location>
</feature>
<feature type="domain" description="Transcription initiation factor TFIID subunit 12" evidence="10">
    <location>
        <begin position="571"/>
        <end position="642"/>
    </location>
</feature>
<evidence type="ECO:0000256" key="8">
    <source>
        <dbReference type="SAM" id="Coils"/>
    </source>
</evidence>
<dbReference type="InterPro" id="IPR037794">
    <property type="entry name" value="TAF12"/>
</dbReference>
<feature type="region of interest" description="Disordered" evidence="9">
    <location>
        <begin position="129"/>
        <end position="210"/>
    </location>
</feature>
<keyword evidence="4" id="KW-0804">Transcription</keyword>
<keyword evidence="3" id="KW-0805">Transcription regulation</keyword>
<dbReference type="OrthoDB" id="2193432at2759"/>
<dbReference type="EMBL" id="KV454012">
    <property type="protein sequence ID" value="ODV97116.1"/>
    <property type="molecule type" value="Genomic_DNA"/>
</dbReference>
<evidence type="ECO:0000256" key="7">
    <source>
        <dbReference type="ARBA" id="ARBA00093657"/>
    </source>
</evidence>
<dbReference type="CDD" id="cd07981">
    <property type="entry name" value="HFD_TAF12"/>
    <property type="match status" value="1"/>
</dbReference>
<evidence type="ECO:0000256" key="2">
    <source>
        <dbReference type="ARBA" id="ARBA00007530"/>
    </source>
</evidence>
<evidence type="ECO:0000313" key="12">
    <source>
        <dbReference type="Proteomes" id="UP000094236"/>
    </source>
</evidence>
<feature type="compositionally biased region" description="Polar residues" evidence="9">
    <location>
        <begin position="429"/>
        <end position="465"/>
    </location>
</feature>
<dbReference type="AlphaFoldDB" id="A0A1E4TZE7"/>
<dbReference type="GO" id="GO:0000124">
    <property type="term" value="C:SAGA complex"/>
    <property type="evidence" value="ECO:0007669"/>
    <property type="project" value="InterPro"/>
</dbReference>
<comment type="similarity">
    <text evidence="2">Belongs to the TAF12 family.</text>
</comment>
<evidence type="ECO:0000256" key="4">
    <source>
        <dbReference type="ARBA" id="ARBA00023163"/>
    </source>
</evidence>
<evidence type="ECO:0000256" key="3">
    <source>
        <dbReference type="ARBA" id="ARBA00023015"/>
    </source>
</evidence>
<dbReference type="GO" id="GO:0005669">
    <property type="term" value="C:transcription factor TFIID complex"/>
    <property type="evidence" value="ECO:0007669"/>
    <property type="project" value="InterPro"/>
</dbReference>
<name>A0A1E4TZE7_PACTA</name>
<feature type="compositionally biased region" description="Low complexity" evidence="9">
    <location>
        <begin position="466"/>
        <end position="496"/>
    </location>
</feature>
<reference evidence="12" key="1">
    <citation type="submission" date="2016-05" db="EMBL/GenBank/DDBJ databases">
        <title>Comparative genomics of biotechnologically important yeasts.</title>
        <authorList>
            <consortium name="DOE Joint Genome Institute"/>
            <person name="Riley R."/>
            <person name="Haridas S."/>
            <person name="Wolfe K.H."/>
            <person name="Lopes M.R."/>
            <person name="Hittinger C.T."/>
            <person name="Goker M."/>
            <person name="Salamov A."/>
            <person name="Wisecaver J."/>
            <person name="Long T.M."/>
            <person name="Aerts A.L."/>
            <person name="Barry K."/>
            <person name="Choi C."/>
            <person name="Clum A."/>
            <person name="Coughlan A.Y."/>
            <person name="Deshpande S."/>
            <person name="Douglass A.P."/>
            <person name="Hanson S.J."/>
            <person name="Klenk H.-P."/>
            <person name="Labutti K."/>
            <person name="Lapidus A."/>
            <person name="Lindquist E."/>
            <person name="Lipzen A."/>
            <person name="Meier-Kolthoff J.P."/>
            <person name="Ohm R.A."/>
            <person name="Otillar R.P."/>
            <person name="Pangilinan J."/>
            <person name="Peng Y."/>
            <person name="Rokas A."/>
            <person name="Rosa C.A."/>
            <person name="Scheuner C."/>
            <person name="Sibirny A.A."/>
            <person name="Slot J.C."/>
            <person name="Stielow J.B."/>
            <person name="Sun H."/>
            <person name="Kurtzman C.P."/>
            <person name="Blackwell M."/>
            <person name="Grigoriev I.V."/>
            <person name="Jeffries T.W."/>
        </authorList>
    </citation>
    <scope>NUCLEOTIDE SEQUENCE [LARGE SCALE GENOMIC DNA]</scope>
    <source>
        <strain evidence="12">NRRL Y-2460</strain>
    </source>
</reference>
<sequence length="683" mass="75864">MSRQIPSNQQGQGQGAPRPFILQPVQLQKLSQNFKNEMQQAKEVGLTTPEGQDHLRQAQRIKQVLLHYQQQQQKLRAQQQAQQQQGAGANNNNVNNTNNANQQGLNANIANQMQAQVLQQQQAQQQQAAQIRNQAAPNAQQQAQSRAASGTPVVAPRMPIPPQQQNQRINPNSQLPQQQQQQLQQQQQQQPQPQQQPQQQQQQQPASGIQQLQKIKRVLDEFHHKLKAIEETKRSGTLSPDALARLTQQEQMLKQLYDQYTKAAIQMSQQLQARRAANTSAAATSPNTPNSATPQPMMNNIQLQQPPASRNGTPSMVNNVPIPPQQRNISMQGRSQSPSMNQQQQQRIQQQQQQQQQQMLHQALLQQQQPLSAQQAALKVSQMRANQVPNMVPSQQPLPLHLQQSQQHQQQPQAQQHQQAQQLARPQQNVARSNSQIYKAQQGTPNQQQAHLNAKNAQIQQKPQKTPSLTGRSSSPSSSTPVTSANAAARPNAPDATNGAMLQNESDVMKSPVPSIFIPSTLNVKPPAPATLKNGRPSLTGGFSYNAPALTTPAIVKLPPLEIEGGRVIQKRKLKDFIKSVGSDEGDGETTIDGGVEEFLLDLADEFVTSVTQFACRLAKHRKVDSLDVKDIQLHLERNWNIRIPGYASDEICSTRRFTPTQSYNQKISGVEIARSVKKDGNL</sequence>
<dbReference type="GO" id="GO:0017025">
    <property type="term" value="F:TBP-class protein binding"/>
    <property type="evidence" value="ECO:0007669"/>
    <property type="project" value="TreeGrafter"/>
</dbReference>
<keyword evidence="5" id="KW-0539">Nucleus</keyword>
<feature type="region of interest" description="Disordered" evidence="9">
    <location>
        <begin position="76"/>
        <end position="102"/>
    </location>
</feature>
<dbReference type="PANTHER" id="PTHR12264:SF21">
    <property type="entry name" value="TRANSCRIPTION INITIATION FACTOR TFIID SUBUNIT 12"/>
    <property type="match status" value="1"/>
</dbReference>
<dbReference type="GO" id="GO:0003677">
    <property type="term" value="F:DNA binding"/>
    <property type="evidence" value="ECO:0007669"/>
    <property type="project" value="TreeGrafter"/>
</dbReference>
<feature type="compositionally biased region" description="Polar residues" evidence="9">
    <location>
        <begin position="1"/>
        <end position="11"/>
    </location>
</feature>
<accession>A0A1E4TZE7</accession>
<keyword evidence="8" id="KW-0175">Coiled coil</keyword>
<feature type="compositionally biased region" description="Low complexity" evidence="9">
    <location>
        <begin position="342"/>
        <end position="354"/>
    </location>
</feature>
<dbReference type="SUPFAM" id="SSF47113">
    <property type="entry name" value="Histone-fold"/>
    <property type="match status" value="1"/>
</dbReference>
<feature type="compositionally biased region" description="Polar residues" evidence="9">
    <location>
        <begin position="325"/>
        <end position="341"/>
    </location>
</feature>
<evidence type="ECO:0000256" key="1">
    <source>
        <dbReference type="ARBA" id="ARBA00004123"/>
    </source>
</evidence>
<feature type="region of interest" description="Disordered" evidence="9">
    <location>
        <begin position="390"/>
        <end position="499"/>
    </location>
</feature>
<evidence type="ECO:0000313" key="11">
    <source>
        <dbReference type="EMBL" id="ODV97116.1"/>
    </source>
</evidence>
<dbReference type="STRING" id="669874.A0A1E4TZE7"/>